<dbReference type="Proteomes" id="UP000593564">
    <property type="component" value="Unassembled WGS sequence"/>
</dbReference>
<dbReference type="InterPro" id="IPR045851">
    <property type="entry name" value="AMP-bd_C_sf"/>
</dbReference>
<name>A0A7J7FPR3_CAMSI</name>
<dbReference type="Gene3D" id="3.40.50.12780">
    <property type="entry name" value="N-terminal domain of ligase-like"/>
    <property type="match status" value="1"/>
</dbReference>
<feature type="transmembrane region" description="Helical" evidence="3">
    <location>
        <begin position="249"/>
        <end position="270"/>
    </location>
</feature>
<dbReference type="Pfam" id="PF00501">
    <property type="entry name" value="AMP-binding"/>
    <property type="match status" value="1"/>
</dbReference>
<dbReference type="GO" id="GO:0009698">
    <property type="term" value="P:phenylpropanoid metabolic process"/>
    <property type="evidence" value="ECO:0007669"/>
    <property type="project" value="UniProtKB-KW"/>
</dbReference>
<proteinExistence type="predicted"/>
<dbReference type="Gene3D" id="3.30.300.30">
    <property type="match status" value="1"/>
</dbReference>
<evidence type="ECO:0000259" key="4">
    <source>
        <dbReference type="Pfam" id="PF00501"/>
    </source>
</evidence>
<dbReference type="EMBL" id="JACBKZ010000015">
    <property type="protein sequence ID" value="KAF5930079.1"/>
    <property type="molecule type" value="Genomic_DNA"/>
</dbReference>
<keyword evidence="3" id="KW-0812">Transmembrane</keyword>
<gene>
    <name evidence="5" type="ORF">HYC85_030952</name>
</gene>
<protein>
    <recommendedName>
        <fullName evidence="4">AMP-dependent synthetase/ligase domain-containing protein</fullName>
    </recommendedName>
</protein>
<keyword evidence="3" id="KW-0472">Membrane</keyword>
<dbReference type="InterPro" id="IPR042099">
    <property type="entry name" value="ANL_N_sf"/>
</dbReference>
<feature type="domain" description="AMP-dependent synthetase/ligase" evidence="4">
    <location>
        <begin position="189"/>
        <end position="547"/>
    </location>
</feature>
<comment type="pathway">
    <text evidence="1">Phytoalexin biosynthesis; 3,4',5-trihydroxystilbene biosynthesis; 3,4',5-trihydroxystilbene from trans-4-coumarate: step 1/2.</text>
</comment>
<dbReference type="SUPFAM" id="SSF56801">
    <property type="entry name" value="Acetyl-CoA synthetase-like"/>
    <property type="match status" value="1"/>
</dbReference>
<dbReference type="InterPro" id="IPR000873">
    <property type="entry name" value="AMP-dep_synth/lig_dom"/>
</dbReference>
<evidence type="ECO:0000313" key="5">
    <source>
        <dbReference type="EMBL" id="KAF5930079.1"/>
    </source>
</evidence>
<reference evidence="6" key="1">
    <citation type="journal article" date="2020" name="Nat. Commun.">
        <title>Genome assembly of wild tea tree DASZ reveals pedigree and selection history of tea varieties.</title>
        <authorList>
            <person name="Zhang W."/>
            <person name="Zhang Y."/>
            <person name="Qiu H."/>
            <person name="Guo Y."/>
            <person name="Wan H."/>
            <person name="Zhang X."/>
            <person name="Scossa F."/>
            <person name="Alseekh S."/>
            <person name="Zhang Q."/>
            <person name="Wang P."/>
            <person name="Xu L."/>
            <person name="Schmidt M.H."/>
            <person name="Jia X."/>
            <person name="Li D."/>
            <person name="Zhu A."/>
            <person name="Guo F."/>
            <person name="Chen W."/>
            <person name="Ni D."/>
            <person name="Usadel B."/>
            <person name="Fernie A.R."/>
            <person name="Wen W."/>
        </authorList>
    </citation>
    <scope>NUCLEOTIDE SEQUENCE [LARGE SCALE GENOMIC DNA]</scope>
    <source>
        <strain evidence="6">cv. G240</strain>
    </source>
</reference>
<organism evidence="5 6">
    <name type="scientific">Camellia sinensis</name>
    <name type="common">Tea plant</name>
    <name type="synonym">Thea sinensis</name>
    <dbReference type="NCBI Taxonomy" id="4442"/>
    <lineage>
        <taxon>Eukaryota</taxon>
        <taxon>Viridiplantae</taxon>
        <taxon>Streptophyta</taxon>
        <taxon>Embryophyta</taxon>
        <taxon>Tracheophyta</taxon>
        <taxon>Spermatophyta</taxon>
        <taxon>Magnoliopsida</taxon>
        <taxon>eudicotyledons</taxon>
        <taxon>Gunneridae</taxon>
        <taxon>Pentapetalae</taxon>
        <taxon>asterids</taxon>
        <taxon>Ericales</taxon>
        <taxon>Theaceae</taxon>
        <taxon>Camellia</taxon>
    </lineage>
</organism>
<evidence type="ECO:0000256" key="3">
    <source>
        <dbReference type="SAM" id="Phobius"/>
    </source>
</evidence>
<evidence type="ECO:0000313" key="6">
    <source>
        <dbReference type="Proteomes" id="UP000593564"/>
    </source>
</evidence>
<sequence length="696" mass="76867">MGRGISEVGVGELVKAGLDLEEAKVVERGLKDAIAGTGGGGSDPRELWRQITARRLLRPSHPHKLHQLVYHSVYAHYDSSANGPPLYCFPSLNQSKYTNLGRLMETHGSKLLGASYKDPITSFSLFQKFTVQHPEVYWSFILKELSIQFREVPNCILDTSDKSKHGGTWLPGSVLNIAECCLQATNYPRKQDDSLAIVWRNEDCDDSHVNQMTLKELREQVMSVASALDAIFSKGDAIAIDMPMTVTAVIIYLAIVLSGFVVVSIADSFAAKEIATRLRVSRAKAIFTQDFIVRGGRKFPLYSRVVEAVPPKAIVIPASGKDVDVQLRKQDLSWKHFLSSVDYHPRSNYFSPVYLPIDSTTNILFSSGTTGDPKAIPWTQLSPIRCAADSWAHVDVQSGDVLCWPTNLGWVMGPILLYSCFLTGATLALYHGSPLGRGFGQFVQDAGVTILGTVPSLVKAWKSTHCMEGLDWTKIRSFGSTGEASNVDDDLWLSSRAYYKPIIECCGGTELASSYIQGSLLQPQAFGTFSSASMTTGFVILDEHGVPYLDDQACVGEVGLFPQYMGATDRLLNADHEEVYFKGMPMYKGMTSSVEIERVCDQANESIMETAAVSAAPANGGPEQLAIFVVLKKGFNTQPDKLKMLFSRAIQRNLNPLFKVNFVKIVPEFPRTASNKLLRRVLRDKLKHELHVWSKM</sequence>
<dbReference type="UniPathway" id="UPA00372">
    <property type="reaction ID" value="UER00547"/>
</dbReference>
<evidence type="ECO:0000256" key="2">
    <source>
        <dbReference type="ARBA" id="ARBA00023051"/>
    </source>
</evidence>
<dbReference type="PROSITE" id="PS00455">
    <property type="entry name" value="AMP_BINDING"/>
    <property type="match status" value="1"/>
</dbReference>
<dbReference type="AlphaFoldDB" id="A0A7J7FPR3"/>
<keyword evidence="3" id="KW-1133">Transmembrane helix</keyword>
<dbReference type="PANTHER" id="PTHR44378:SF1">
    <property type="entry name" value="ACYL-ACTIVATING ENZYME 18, PEROXISOMAL-RELATED"/>
    <property type="match status" value="1"/>
</dbReference>
<dbReference type="InterPro" id="IPR020845">
    <property type="entry name" value="AMP-binding_CS"/>
</dbReference>
<keyword evidence="6" id="KW-1185">Reference proteome</keyword>
<comment type="caution">
    <text evidence="5">The sequence shown here is derived from an EMBL/GenBank/DDBJ whole genome shotgun (WGS) entry which is preliminary data.</text>
</comment>
<reference evidence="5 6" key="2">
    <citation type="submission" date="2020-07" db="EMBL/GenBank/DDBJ databases">
        <title>Genome assembly of wild tea tree DASZ reveals pedigree and selection history of tea varieties.</title>
        <authorList>
            <person name="Zhang W."/>
        </authorList>
    </citation>
    <scope>NUCLEOTIDE SEQUENCE [LARGE SCALE GENOMIC DNA]</scope>
    <source>
        <strain evidence="6">cv. G240</strain>
        <tissue evidence="5">Leaf</tissue>
    </source>
</reference>
<keyword evidence="2" id="KW-0587">Phenylpropanoid metabolism</keyword>
<accession>A0A7J7FPR3</accession>
<dbReference type="PANTHER" id="PTHR44378">
    <property type="entry name" value="ACYL-ACTIVATING ENZYME 17, PEROXISOMAL-RELATED"/>
    <property type="match status" value="1"/>
</dbReference>
<evidence type="ECO:0000256" key="1">
    <source>
        <dbReference type="ARBA" id="ARBA00004930"/>
    </source>
</evidence>